<dbReference type="EMBL" id="JAWZYT010003544">
    <property type="protein sequence ID" value="KAK4297932.1"/>
    <property type="molecule type" value="Genomic_DNA"/>
</dbReference>
<gene>
    <name evidence="2" type="ORF">Pmani_029689</name>
</gene>
<evidence type="ECO:0000256" key="1">
    <source>
        <dbReference type="SAM" id="MobiDB-lite"/>
    </source>
</evidence>
<feature type="compositionally biased region" description="Low complexity" evidence="1">
    <location>
        <begin position="47"/>
        <end position="59"/>
    </location>
</feature>
<keyword evidence="3" id="KW-1185">Reference proteome</keyword>
<dbReference type="AlphaFoldDB" id="A0AAE1TU77"/>
<feature type="region of interest" description="Disordered" evidence="1">
    <location>
        <begin position="78"/>
        <end position="115"/>
    </location>
</feature>
<organism evidence="2 3">
    <name type="scientific">Petrolisthes manimaculis</name>
    <dbReference type="NCBI Taxonomy" id="1843537"/>
    <lineage>
        <taxon>Eukaryota</taxon>
        <taxon>Metazoa</taxon>
        <taxon>Ecdysozoa</taxon>
        <taxon>Arthropoda</taxon>
        <taxon>Crustacea</taxon>
        <taxon>Multicrustacea</taxon>
        <taxon>Malacostraca</taxon>
        <taxon>Eumalacostraca</taxon>
        <taxon>Eucarida</taxon>
        <taxon>Decapoda</taxon>
        <taxon>Pleocyemata</taxon>
        <taxon>Anomura</taxon>
        <taxon>Galatheoidea</taxon>
        <taxon>Porcellanidae</taxon>
        <taxon>Petrolisthes</taxon>
    </lineage>
</organism>
<feature type="compositionally biased region" description="Acidic residues" evidence="1">
    <location>
        <begin position="1"/>
        <end position="11"/>
    </location>
</feature>
<sequence length="115" mass="11846">MRGGGEEDEKENGEMRRVGGGGSSITPDAGKIRGQGQSGCPAPHPSTNTTTTTTTTTTTPQAKGVYKVKGQLSSVSLSFKHQTTPTPSQDTQGALQSCLFPSSSVFSTTGAPRTQ</sequence>
<evidence type="ECO:0000313" key="2">
    <source>
        <dbReference type="EMBL" id="KAK4297932.1"/>
    </source>
</evidence>
<feature type="region of interest" description="Disordered" evidence="1">
    <location>
        <begin position="1"/>
        <end position="65"/>
    </location>
</feature>
<accession>A0AAE1TU77</accession>
<dbReference type="Proteomes" id="UP001292094">
    <property type="component" value="Unassembled WGS sequence"/>
</dbReference>
<protein>
    <submittedName>
        <fullName evidence="2">Uncharacterized protein</fullName>
    </submittedName>
</protein>
<name>A0AAE1TU77_9EUCA</name>
<reference evidence="2" key="1">
    <citation type="submission" date="2023-11" db="EMBL/GenBank/DDBJ databases">
        <title>Genome assemblies of two species of porcelain crab, Petrolisthes cinctipes and Petrolisthes manimaculis (Anomura: Porcellanidae).</title>
        <authorList>
            <person name="Angst P."/>
        </authorList>
    </citation>
    <scope>NUCLEOTIDE SEQUENCE</scope>
    <source>
        <strain evidence="2">PB745_02</strain>
        <tissue evidence="2">Gill</tissue>
    </source>
</reference>
<evidence type="ECO:0000313" key="3">
    <source>
        <dbReference type="Proteomes" id="UP001292094"/>
    </source>
</evidence>
<proteinExistence type="predicted"/>
<comment type="caution">
    <text evidence="2">The sequence shown here is derived from an EMBL/GenBank/DDBJ whole genome shotgun (WGS) entry which is preliminary data.</text>
</comment>